<dbReference type="OrthoDB" id="669028at2"/>
<dbReference type="Proteomes" id="UP000077667">
    <property type="component" value="Chromosome"/>
</dbReference>
<evidence type="ECO:0000313" key="1">
    <source>
        <dbReference type="EMBL" id="ANH83385.1"/>
    </source>
</evidence>
<accession>A0A1A9I7T1</accession>
<proteinExistence type="predicted"/>
<sequence>MILFLSGVEVRLEPHAVHITNDAALQRLLNRQAEPATEKLVQEIISAYQQHYRQPFAINPDSLAVEIWGHVYVEQFAEYMERLIQSKLIEKILSPVKGICSVIDCGESGHDQNRWFWDLLAPFKSTIAGWLPVKQYPL</sequence>
<evidence type="ECO:0000313" key="2">
    <source>
        <dbReference type="Proteomes" id="UP000077667"/>
    </source>
</evidence>
<dbReference type="RefSeq" id="WP_067760900.1">
    <property type="nucleotide sequence ID" value="NZ_CP015772.1"/>
</dbReference>
<reference evidence="1 2" key="1">
    <citation type="submission" date="2016-05" db="EMBL/GenBank/DDBJ databases">
        <title>Niabella ginsenosidivorans BS26 whole genome sequencing.</title>
        <authorList>
            <person name="Im W.T."/>
            <person name="Siddiqi M.Z."/>
        </authorList>
    </citation>
    <scope>NUCLEOTIDE SEQUENCE [LARGE SCALE GENOMIC DNA]</scope>
    <source>
        <strain evidence="1 2">BS26</strain>
    </source>
</reference>
<protein>
    <submittedName>
        <fullName evidence="1">Uncharacterized protein</fullName>
    </submittedName>
</protein>
<keyword evidence="2" id="KW-1185">Reference proteome</keyword>
<organism evidence="1 2">
    <name type="scientific">Niabella ginsenosidivorans</name>
    <dbReference type="NCBI Taxonomy" id="1176587"/>
    <lineage>
        <taxon>Bacteria</taxon>
        <taxon>Pseudomonadati</taxon>
        <taxon>Bacteroidota</taxon>
        <taxon>Chitinophagia</taxon>
        <taxon>Chitinophagales</taxon>
        <taxon>Chitinophagaceae</taxon>
        <taxon>Niabella</taxon>
    </lineage>
</organism>
<dbReference type="KEGG" id="nia:A8C56_22505"/>
<name>A0A1A9I7T1_9BACT</name>
<dbReference type="AlphaFoldDB" id="A0A1A9I7T1"/>
<gene>
    <name evidence="1" type="ORF">A8C56_22505</name>
</gene>
<dbReference type="EMBL" id="CP015772">
    <property type="protein sequence ID" value="ANH83385.1"/>
    <property type="molecule type" value="Genomic_DNA"/>
</dbReference>
<dbReference type="STRING" id="1176587.A8C56_22505"/>